<evidence type="ECO:0000256" key="11">
    <source>
        <dbReference type="RuleBase" id="RU363112"/>
    </source>
</evidence>
<name>A0A914WUB2_9BILA</name>
<dbReference type="Pfam" id="PF04188">
    <property type="entry name" value="Mannosyl_trans2"/>
    <property type="match status" value="1"/>
</dbReference>
<dbReference type="InterPro" id="IPR007315">
    <property type="entry name" value="PIG-V/Gpi18"/>
</dbReference>
<feature type="transmembrane region" description="Helical" evidence="11">
    <location>
        <begin position="278"/>
        <end position="296"/>
    </location>
</feature>
<evidence type="ECO:0000256" key="3">
    <source>
        <dbReference type="ARBA" id="ARBA00008698"/>
    </source>
</evidence>
<evidence type="ECO:0000256" key="6">
    <source>
        <dbReference type="ARBA" id="ARBA00022679"/>
    </source>
</evidence>
<dbReference type="GO" id="GO:0000009">
    <property type="term" value="F:alpha-1,6-mannosyltransferase activity"/>
    <property type="evidence" value="ECO:0007669"/>
    <property type="project" value="InterPro"/>
</dbReference>
<feature type="compositionally biased region" description="Basic and acidic residues" evidence="12">
    <location>
        <begin position="1"/>
        <end position="14"/>
    </location>
</feature>
<proteinExistence type="inferred from homology"/>
<comment type="pathway">
    <text evidence="2 11">Glycolipid biosynthesis; glycosylphosphatidylinositol-anchor biosynthesis.</text>
</comment>
<feature type="transmembrane region" description="Helical" evidence="11">
    <location>
        <begin position="111"/>
        <end position="131"/>
    </location>
</feature>
<dbReference type="GO" id="GO:0004376">
    <property type="term" value="F:GPI mannosyltransferase activity"/>
    <property type="evidence" value="ECO:0007669"/>
    <property type="project" value="InterPro"/>
</dbReference>
<keyword evidence="6 11" id="KW-0808">Transferase</keyword>
<evidence type="ECO:0000256" key="7">
    <source>
        <dbReference type="ARBA" id="ARBA00022692"/>
    </source>
</evidence>
<evidence type="ECO:0000256" key="1">
    <source>
        <dbReference type="ARBA" id="ARBA00004477"/>
    </source>
</evidence>
<protein>
    <recommendedName>
        <fullName evidence="11">GPI mannosyltransferase 2</fullName>
        <ecNumber evidence="11">2.4.1.-</ecNumber>
    </recommendedName>
</protein>
<feature type="transmembrane region" description="Helical" evidence="11">
    <location>
        <begin position="175"/>
        <end position="197"/>
    </location>
</feature>
<dbReference type="Proteomes" id="UP000887566">
    <property type="component" value="Unplaced"/>
</dbReference>
<dbReference type="PANTHER" id="PTHR12468">
    <property type="entry name" value="GPI MANNOSYLTRANSFERASE 2"/>
    <property type="match status" value="1"/>
</dbReference>
<comment type="function">
    <text evidence="11">Mannosyltransferase involved in glycosylphosphatidylinositol-anchor biosynthesis.</text>
</comment>
<keyword evidence="10 11" id="KW-0472">Membrane</keyword>
<dbReference type="EC" id="2.4.1.-" evidence="11"/>
<feature type="transmembrane region" description="Helical" evidence="11">
    <location>
        <begin position="406"/>
        <end position="426"/>
    </location>
</feature>
<feature type="transmembrane region" description="Helical" evidence="11">
    <location>
        <begin position="217"/>
        <end position="234"/>
    </location>
</feature>
<evidence type="ECO:0000256" key="12">
    <source>
        <dbReference type="SAM" id="MobiDB-lite"/>
    </source>
</evidence>
<feature type="transmembrane region" description="Helical" evidence="11">
    <location>
        <begin position="239"/>
        <end position="258"/>
    </location>
</feature>
<keyword evidence="7 11" id="KW-0812">Transmembrane</keyword>
<keyword evidence="5 11" id="KW-0328">Glycosyltransferase</keyword>
<accession>A0A914WUB2</accession>
<dbReference type="AlphaFoldDB" id="A0A914WUB2"/>
<dbReference type="GO" id="GO:0005789">
    <property type="term" value="C:endoplasmic reticulum membrane"/>
    <property type="evidence" value="ECO:0007669"/>
    <property type="project" value="UniProtKB-SubCell"/>
</dbReference>
<keyword evidence="9 11" id="KW-1133">Transmembrane helix</keyword>
<organism evidence="13 14">
    <name type="scientific">Plectus sambesii</name>
    <dbReference type="NCBI Taxonomy" id="2011161"/>
    <lineage>
        <taxon>Eukaryota</taxon>
        <taxon>Metazoa</taxon>
        <taxon>Ecdysozoa</taxon>
        <taxon>Nematoda</taxon>
        <taxon>Chromadorea</taxon>
        <taxon>Plectida</taxon>
        <taxon>Plectina</taxon>
        <taxon>Plectoidea</taxon>
        <taxon>Plectidae</taxon>
        <taxon>Plectus</taxon>
    </lineage>
</organism>
<evidence type="ECO:0000256" key="9">
    <source>
        <dbReference type="ARBA" id="ARBA00022989"/>
    </source>
</evidence>
<dbReference type="GO" id="GO:0031501">
    <property type="term" value="C:mannosyltransferase complex"/>
    <property type="evidence" value="ECO:0007669"/>
    <property type="project" value="TreeGrafter"/>
</dbReference>
<evidence type="ECO:0000256" key="4">
    <source>
        <dbReference type="ARBA" id="ARBA00022502"/>
    </source>
</evidence>
<feature type="transmembrane region" description="Helical" evidence="11">
    <location>
        <begin position="143"/>
        <end position="163"/>
    </location>
</feature>
<sequence length="507" mass="57084">MVKKKEMSWSDRRPLQKAASDGAADEANGTTLRWTIRMLLSSRLFVLVVQAASNLLIPDHDADAFKSVPSATRGGSAIDGLVERTLGGFARWDAVHFLHIAQYGYTYENNLAFAPLFPFLLRYTTALWMAVVPPGWLQQRSALLITAYVINVALFCAAGVLLHRLTLVMTKDKRLSAVVVALFALNPASIFFSAAYSEGLFSCLTWLGLYLLYSDSTPPKGTIEAAFCFALALLTRSNGLLNCGFIACALIAQLFRAITTTRTNLKRFAVLSEFVRVSAFAFLTAFVVLLPCFYYMHSMYKEFCVRSSASMTREVQLLAEVQNYVMPGQLDRLSWCNSALPNFYSAVQSKYWNVRLFGYWMLRKVPCFLLASPVLVIASLASVKTITSWLSKYPSISLFLSDRRSTFPLVVHIVFMATFSLFFINVEVVTRLLFSSSPLLYWYIASILCDRLTMEQFSAESLQEYSLFRIYRLFWSARGAVPKLIVLYFLGYTVLGTCLHANFLPWT</sequence>
<dbReference type="PANTHER" id="PTHR12468:SF2">
    <property type="entry name" value="GPI MANNOSYLTRANSFERASE 2"/>
    <property type="match status" value="1"/>
</dbReference>
<dbReference type="GO" id="GO:0006506">
    <property type="term" value="P:GPI anchor biosynthetic process"/>
    <property type="evidence" value="ECO:0007669"/>
    <property type="project" value="UniProtKB-KW"/>
</dbReference>
<evidence type="ECO:0000313" key="14">
    <source>
        <dbReference type="WBParaSite" id="PSAMB.scaffold5434size11692.g26615.t1"/>
    </source>
</evidence>
<evidence type="ECO:0000313" key="13">
    <source>
        <dbReference type="Proteomes" id="UP000887566"/>
    </source>
</evidence>
<evidence type="ECO:0000256" key="10">
    <source>
        <dbReference type="ARBA" id="ARBA00023136"/>
    </source>
</evidence>
<keyword evidence="8 11" id="KW-0256">Endoplasmic reticulum</keyword>
<keyword evidence="4 11" id="KW-0337">GPI-anchor biosynthesis</keyword>
<evidence type="ECO:0000256" key="8">
    <source>
        <dbReference type="ARBA" id="ARBA00022824"/>
    </source>
</evidence>
<feature type="transmembrane region" description="Helical" evidence="11">
    <location>
        <begin position="484"/>
        <end position="504"/>
    </location>
</feature>
<evidence type="ECO:0000256" key="5">
    <source>
        <dbReference type="ARBA" id="ARBA00022676"/>
    </source>
</evidence>
<feature type="region of interest" description="Disordered" evidence="12">
    <location>
        <begin position="1"/>
        <end position="22"/>
    </location>
</feature>
<comment type="similarity">
    <text evidence="3 11">Belongs to the PIGV family.</text>
</comment>
<evidence type="ECO:0000256" key="2">
    <source>
        <dbReference type="ARBA" id="ARBA00004687"/>
    </source>
</evidence>
<feature type="transmembrane region" description="Helical" evidence="11">
    <location>
        <begin position="365"/>
        <end position="386"/>
    </location>
</feature>
<reference evidence="14" key="1">
    <citation type="submission" date="2022-11" db="UniProtKB">
        <authorList>
            <consortium name="WormBaseParasite"/>
        </authorList>
    </citation>
    <scope>IDENTIFICATION</scope>
</reference>
<keyword evidence="13" id="KW-1185">Reference proteome</keyword>
<dbReference type="WBParaSite" id="PSAMB.scaffold5434size11692.g26615.t1">
    <property type="protein sequence ID" value="PSAMB.scaffold5434size11692.g26615.t1"/>
    <property type="gene ID" value="PSAMB.scaffold5434size11692.g26615"/>
</dbReference>
<comment type="subcellular location">
    <subcellularLocation>
        <location evidence="1 11">Endoplasmic reticulum membrane</location>
        <topology evidence="1 11">Multi-pass membrane protein</topology>
    </subcellularLocation>
</comment>